<accession>A0AAF0UGX8</accession>
<dbReference type="Proteomes" id="UP001234989">
    <property type="component" value="Chromosome 9"/>
</dbReference>
<dbReference type="PANTHER" id="PTHR46148:SF58">
    <property type="entry name" value="RETROTRANSPOSON PROTEIN"/>
    <property type="match status" value="1"/>
</dbReference>
<dbReference type="PANTHER" id="PTHR46148">
    <property type="entry name" value="CHROMO DOMAIN-CONTAINING PROTEIN"/>
    <property type="match status" value="1"/>
</dbReference>
<dbReference type="Pfam" id="PF24626">
    <property type="entry name" value="SH3_Tf2-1"/>
    <property type="match status" value="2"/>
</dbReference>
<feature type="domain" description="Tf2-1-like SH3-like" evidence="1">
    <location>
        <begin position="5"/>
        <end position="56"/>
    </location>
</feature>
<dbReference type="InterPro" id="IPR056924">
    <property type="entry name" value="SH3_Tf2-1"/>
</dbReference>
<evidence type="ECO:0000313" key="3">
    <source>
        <dbReference type="Proteomes" id="UP001234989"/>
    </source>
</evidence>
<dbReference type="AlphaFoldDB" id="A0AAF0UGX8"/>
<dbReference type="EMBL" id="CP133620">
    <property type="protein sequence ID" value="WMV45792.1"/>
    <property type="molecule type" value="Genomic_DNA"/>
</dbReference>
<protein>
    <recommendedName>
        <fullName evidence="1">Tf2-1-like SH3-like domain-containing protein</fullName>
    </recommendedName>
</protein>
<reference evidence="2" key="1">
    <citation type="submission" date="2023-08" db="EMBL/GenBank/DDBJ databases">
        <title>A de novo genome assembly of Solanum verrucosum Schlechtendal, a Mexican diploid species geographically isolated from the other diploid A-genome species in potato relatives.</title>
        <authorList>
            <person name="Hosaka K."/>
        </authorList>
    </citation>
    <scope>NUCLEOTIDE SEQUENCE</scope>
    <source>
        <tissue evidence="2">Young leaves</tissue>
    </source>
</reference>
<feature type="domain" description="Tf2-1-like SH3-like" evidence="1">
    <location>
        <begin position="238"/>
        <end position="302"/>
    </location>
</feature>
<evidence type="ECO:0000313" key="2">
    <source>
        <dbReference type="EMBL" id="WMV45792.1"/>
    </source>
</evidence>
<organism evidence="2 3">
    <name type="scientific">Solanum verrucosum</name>
    <dbReference type="NCBI Taxonomy" id="315347"/>
    <lineage>
        <taxon>Eukaryota</taxon>
        <taxon>Viridiplantae</taxon>
        <taxon>Streptophyta</taxon>
        <taxon>Embryophyta</taxon>
        <taxon>Tracheophyta</taxon>
        <taxon>Spermatophyta</taxon>
        <taxon>Magnoliopsida</taxon>
        <taxon>eudicotyledons</taxon>
        <taxon>Gunneridae</taxon>
        <taxon>Pentapetalae</taxon>
        <taxon>asterids</taxon>
        <taxon>lamiids</taxon>
        <taxon>Solanales</taxon>
        <taxon>Solanaceae</taxon>
        <taxon>Solanoideae</taxon>
        <taxon>Solaneae</taxon>
        <taxon>Solanum</taxon>
    </lineage>
</organism>
<sequence>MKGVMRFGKKGKFSPRFIGPYRMLRRVGLVAYELELPLGQNSVHPVFHVSMLRKCVGYPSRVVPVENVQITDELSYEETPVAILVRQIRKLRTKEVASVIVLWRNKNREEVTWEAEDGMRKWFSRVSLELSFGIRSQLRTSSLGSDKTWYQSSVEPPRAIGLPAPPAVPPLVPPIPSDKDFKSAVYILAQYAPAFVDTMHDKVRRFVEGLNSDYNEACSTTVLDDNMDNRDLEFCMNDRVFLKVSPMKVVMQFGKKGKLSPRFIGPYRMLRRVGLVAYELELPLGLKSVHPVFHVSMLWKCVKDPSWVVPVDDVQIIEELSNEQTPVAILVRQVQKLKTKELASVKVLWRNKNREEVTCEAEDGIRSKYPHLFHTPSISHLIVGITRVWINLKVLKRITTLRSSIDGVLSKSH</sequence>
<evidence type="ECO:0000259" key="1">
    <source>
        <dbReference type="Pfam" id="PF24626"/>
    </source>
</evidence>
<proteinExistence type="predicted"/>
<name>A0AAF0UGX8_SOLVR</name>
<keyword evidence="3" id="KW-1185">Reference proteome</keyword>
<gene>
    <name evidence="2" type="ORF">MTR67_039177</name>
</gene>